<dbReference type="Pfam" id="PF14642">
    <property type="entry name" value="FAM47"/>
    <property type="match status" value="1"/>
</dbReference>
<evidence type="ECO:0000313" key="5">
    <source>
        <dbReference type="RefSeq" id="XP_002734990.1"/>
    </source>
</evidence>
<keyword evidence="4" id="KW-1185">Reference proteome</keyword>
<accession>A0ABM0GQC2</accession>
<sequence>MAQNKYDLLLVTTKTDKTIRNQPWYKERLKIKYLKSRKPTDSSKTLIGSEWSFLKSGLDDFRDGLPPPVDDEDGGFLKGKKGPEPNLKGDVTNPSQTVNRKRFTKHQVVYSKALPLHQMRQDHIEEMEYGLTQHPLALYPHLEECMPPDVFEDVVDILDPEMNLGSEADDEFDEFDDAFGDDGSQPQQMNGDSIKDGSHSPGSQDDDDSKTRNPYRWLPGRKEDKDDKKHSKKRSDSPSQDGHIKDVTKEFCDWVASLGGESNNVEEATIHSLFASGYETKPALSVPIHVVELTNVPPELRMSAQITPQGSAQTKQGEDALKDKMGSTGYQPSWIKHKYGSWYLNPKTWKKRPANEPLQDPQELKDKEMSESKKNSLAMDEELAPLHGAKAFKDFIETKNNRMPEFLNRVADFQEKAKAAAEAAAEEAAKKAEQDRSKKDKS</sequence>
<name>A0ABM0GQC2_SACKO</name>
<feature type="coiled-coil region" evidence="2">
    <location>
        <begin position="411"/>
        <end position="438"/>
    </location>
</feature>
<dbReference type="GeneID" id="100370211"/>
<feature type="compositionally biased region" description="Basic and acidic residues" evidence="3">
    <location>
        <begin position="362"/>
        <end position="374"/>
    </location>
</feature>
<feature type="compositionally biased region" description="Acidic residues" evidence="3">
    <location>
        <begin position="167"/>
        <end position="180"/>
    </location>
</feature>
<proteinExistence type="inferred from homology"/>
<protein>
    <submittedName>
        <fullName evidence="5">Protein FAM47E-like</fullName>
    </submittedName>
</protein>
<feature type="compositionally biased region" description="Basic and acidic residues" evidence="3">
    <location>
        <begin position="220"/>
        <end position="229"/>
    </location>
</feature>
<keyword evidence="2" id="KW-0175">Coiled coil</keyword>
<feature type="region of interest" description="Disordered" evidence="3">
    <location>
        <begin position="164"/>
        <end position="244"/>
    </location>
</feature>
<dbReference type="Proteomes" id="UP000694865">
    <property type="component" value="Unplaced"/>
</dbReference>
<dbReference type="PANTHER" id="PTHR46449:SF5">
    <property type="entry name" value="FAMILY WITH SEQUENCE SIMILARITY 47 MEMBER E"/>
    <property type="match status" value="1"/>
</dbReference>
<dbReference type="PANTHER" id="PTHR46449">
    <property type="entry name" value="ZGC:158260"/>
    <property type="match status" value="1"/>
</dbReference>
<dbReference type="RefSeq" id="XP_002734990.1">
    <property type="nucleotide sequence ID" value="XM_002734944.2"/>
</dbReference>
<feature type="region of interest" description="Disordered" evidence="3">
    <location>
        <begin position="350"/>
        <end position="377"/>
    </location>
</feature>
<gene>
    <name evidence="5" type="primary">LOC100370211</name>
</gene>
<comment type="similarity">
    <text evidence="1">Belongs to the FAM47 family.</text>
</comment>
<reference evidence="5" key="1">
    <citation type="submission" date="2025-08" db="UniProtKB">
        <authorList>
            <consortium name="RefSeq"/>
        </authorList>
    </citation>
    <scope>IDENTIFICATION</scope>
    <source>
        <tissue evidence="5">Testes</tissue>
    </source>
</reference>
<evidence type="ECO:0000313" key="4">
    <source>
        <dbReference type="Proteomes" id="UP000694865"/>
    </source>
</evidence>
<evidence type="ECO:0000256" key="2">
    <source>
        <dbReference type="SAM" id="Coils"/>
    </source>
</evidence>
<dbReference type="InterPro" id="IPR032743">
    <property type="entry name" value="FAM47"/>
</dbReference>
<organism evidence="4 5">
    <name type="scientific">Saccoglossus kowalevskii</name>
    <name type="common">Acorn worm</name>
    <dbReference type="NCBI Taxonomy" id="10224"/>
    <lineage>
        <taxon>Eukaryota</taxon>
        <taxon>Metazoa</taxon>
        <taxon>Hemichordata</taxon>
        <taxon>Enteropneusta</taxon>
        <taxon>Harrimaniidae</taxon>
        <taxon>Saccoglossus</taxon>
    </lineage>
</organism>
<evidence type="ECO:0000256" key="3">
    <source>
        <dbReference type="SAM" id="MobiDB-lite"/>
    </source>
</evidence>
<evidence type="ECO:0000256" key="1">
    <source>
        <dbReference type="ARBA" id="ARBA00005277"/>
    </source>
</evidence>